<organism evidence="2">
    <name type="scientific">Rhizophora mucronata</name>
    <name type="common">Asiatic mangrove</name>
    <dbReference type="NCBI Taxonomy" id="61149"/>
    <lineage>
        <taxon>Eukaryota</taxon>
        <taxon>Viridiplantae</taxon>
        <taxon>Streptophyta</taxon>
        <taxon>Embryophyta</taxon>
        <taxon>Tracheophyta</taxon>
        <taxon>Spermatophyta</taxon>
        <taxon>Magnoliopsida</taxon>
        <taxon>eudicotyledons</taxon>
        <taxon>Gunneridae</taxon>
        <taxon>Pentapetalae</taxon>
        <taxon>rosids</taxon>
        <taxon>fabids</taxon>
        <taxon>Malpighiales</taxon>
        <taxon>Rhizophoraceae</taxon>
        <taxon>Rhizophora</taxon>
    </lineage>
</organism>
<reference evidence="2" key="1">
    <citation type="submission" date="2018-02" db="EMBL/GenBank/DDBJ databases">
        <title>Rhizophora mucronata_Transcriptome.</title>
        <authorList>
            <person name="Meera S.P."/>
            <person name="Sreeshan A."/>
            <person name="Augustine A."/>
        </authorList>
    </citation>
    <scope>NUCLEOTIDE SEQUENCE</scope>
    <source>
        <tissue evidence="2">Leaf</tissue>
    </source>
</reference>
<accession>A0A2P2IIA3</accession>
<proteinExistence type="inferred from homology"/>
<dbReference type="InterPro" id="IPR003782">
    <property type="entry name" value="SCO1/SenC"/>
</dbReference>
<evidence type="ECO:0000256" key="1">
    <source>
        <dbReference type="ARBA" id="ARBA00010996"/>
    </source>
</evidence>
<evidence type="ECO:0000313" key="2">
    <source>
        <dbReference type="EMBL" id="MBW80952.1"/>
    </source>
</evidence>
<dbReference type="CDD" id="cd02968">
    <property type="entry name" value="SCO"/>
    <property type="match status" value="1"/>
</dbReference>
<protein>
    <submittedName>
        <fullName evidence="2">Uncharacterized protein</fullName>
    </submittedName>
</protein>
<name>A0A2P2IIA3_RHIMU</name>
<dbReference type="Pfam" id="PF02630">
    <property type="entry name" value="SCO1-SenC"/>
    <property type="match status" value="1"/>
</dbReference>
<dbReference type="SUPFAM" id="SSF52833">
    <property type="entry name" value="Thioredoxin-like"/>
    <property type="match status" value="1"/>
</dbReference>
<dbReference type="InterPro" id="IPR036249">
    <property type="entry name" value="Thioredoxin-like_sf"/>
</dbReference>
<comment type="similarity">
    <text evidence="1">Belongs to the SCO1/2 family.</text>
</comment>
<sequence length="119" mass="13576">MMAKAIDKLESKEHLKVLPVYVTIDPQRDTPSHLHAYLKEFDSRILGLTGAVGAIRQMAQEYRVYFRKVEEEADDYLIECSHNIYLINPNMEVARCFGVEYNPEELSGAIAKELKLSSA</sequence>
<dbReference type="PANTHER" id="PTHR12151:SF1">
    <property type="entry name" value="PROTEIN SCO1 HOMOLOG 2, MITOCHONDRIAL"/>
    <property type="match status" value="1"/>
</dbReference>
<dbReference type="PANTHER" id="PTHR12151">
    <property type="entry name" value="ELECTRON TRANSPORT PROTIN SCO1/SENC FAMILY MEMBER"/>
    <property type="match status" value="1"/>
</dbReference>
<dbReference type="Gene3D" id="3.40.30.10">
    <property type="entry name" value="Glutaredoxin"/>
    <property type="match status" value="1"/>
</dbReference>
<dbReference type="AlphaFoldDB" id="A0A2P2IIA3"/>
<dbReference type="EMBL" id="GGEC01000469">
    <property type="protein sequence ID" value="MBW80952.1"/>
    <property type="molecule type" value="Transcribed_RNA"/>
</dbReference>
<dbReference type="GO" id="GO:0033617">
    <property type="term" value="P:mitochondrial respiratory chain complex IV assembly"/>
    <property type="evidence" value="ECO:0007669"/>
    <property type="project" value="TreeGrafter"/>
</dbReference>
<dbReference type="GO" id="GO:0005739">
    <property type="term" value="C:mitochondrion"/>
    <property type="evidence" value="ECO:0007669"/>
    <property type="project" value="GOC"/>
</dbReference>